<dbReference type="PANTHER" id="PTHR13234">
    <property type="entry name" value="GAMMA-INTERFERON INDUCIBLE LYSOSOMAL THIOL REDUCTASE GILT"/>
    <property type="match status" value="1"/>
</dbReference>
<dbReference type="AlphaFoldDB" id="A0AA42AY53"/>
<gene>
    <name evidence="7" type="ORF">MKW94_008958</name>
</gene>
<keyword evidence="5" id="KW-0325">Glycoprotein</keyword>
<evidence type="ECO:0000313" key="7">
    <source>
        <dbReference type="EMBL" id="MCL7044562.1"/>
    </source>
</evidence>
<evidence type="ECO:0000256" key="5">
    <source>
        <dbReference type="ARBA" id="ARBA00023180"/>
    </source>
</evidence>
<keyword evidence="3" id="KW-0964">Secreted</keyword>
<evidence type="ECO:0000256" key="2">
    <source>
        <dbReference type="ARBA" id="ARBA00005679"/>
    </source>
</evidence>
<evidence type="ECO:0000256" key="3">
    <source>
        <dbReference type="ARBA" id="ARBA00022525"/>
    </source>
</evidence>
<name>A0AA42AY53_PAPNU</name>
<comment type="subcellular location">
    <subcellularLocation>
        <location evidence="1">Secreted</location>
    </subcellularLocation>
</comment>
<keyword evidence="8" id="KW-1185">Reference proteome</keyword>
<keyword evidence="4 6" id="KW-0732">Signal</keyword>
<dbReference type="EMBL" id="JAJJMA010259410">
    <property type="protein sequence ID" value="MCL7044562.1"/>
    <property type="molecule type" value="Genomic_DNA"/>
</dbReference>
<feature type="signal peptide" evidence="6">
    <location>
        <begin position="1"/>
        <end position="21"/>
    </location>
</feature>
<comment type="similarity">
    <text evidence="2">Belongs to the GILT family.</text>
</comment>
<protein>
    <recommendedName>
        <fullName evidence="9">Gamma-interferon-inducible lysosomal thiol reductase</fullName>
    </recommendedName>
</protein>
<dbReference type="GO" id="GO:0016671">
    <property type="term" value="F:oxidoreductase activity, acting on a sulfur group of donors, disulfide as acceptor"/>
    <property type="evidence" value="ECO:0007669"/>
    <property type="project" value="InterPro"/>
</dbReference>
<evidence type="ECO:0000256" key="4">
    <source>
        <dbReference type="ARBA" id="ARBA00022729"/>
    </source>
</evidence>
<proteinExistence type="inferred from homology"/>
<accession>A0AA42AY53</accession>
<evidence type="ECO:0000256" key="6">
    <source>
        <dbReference type="SAM" id="SignalP"/>
    </source>
</evidence>
<sequence>MASSSLKFLTLLLVFLVSAQCLSSADVVLTAPTLPNSAVGPIPSSHPKRVSLDFHYDSLDNSSSEFLVKIIPNILLEELDDFVKLTLHPYGKARVGRNGTVLCQHGQKECFLNKVEACAIQVFSQNYGAYFGLVNSWEACFDLLIGMDRNPVVDCYSSDVGTKLELRYANESSALVPAITQVPWVTLDKVPLYNTSYENIRKAVCHAYKGTPEEACQKEVGNDFH</sequence>
<feature type="chain" id="PRO_5041228250" description="Gamma-interferon-inducible lysosomal thiol reductase" evidence="6">
    <location>
        <begin position="22"/>
        <end position="225"/>
    </location>
</feature>
<dbReference type="GO" id="GO:0005576">
    <property type="term" value="C:extracellular region"/>
    <property type="evidence" value="ECO:0007669"/>
    <property type="project" value="UniProtKB-SubCell"/>
</dbReference>
<evidence type="ECO:0008006" key="9">
    <source>
        <dbReference type="Google" id="ProtNLM"/>
    </source>
</evidence>
<dbReference type="InterPro" id="IPR004911">
    <property type="entry name" value="Interferon-induced_GILT"/>
</dbReference>
<reference evidence="7" key="1">
    <citation type="submission" date="2022-03" db="EMBL/GenBank/DDBJ databases">
        <title>A functionally conserved STORR gene fusion in Papaver species that diverged 16.8 million years ago.</title>
        <authorList>
            <person name="Catania T."/>
        </authorList>
    </citation>
    <scope>NUCLEOTIDE SEQUENCE</scope>
    <source>
        <strain evidence="7">S-191538</strain>
    </source>
</reference>
<dbReference type="Pfam" id="PF03227">
    <property type="entry name" value="GILT"/>
    <property type="match status" value="1"/>
</dbReference>
<dbReference type="Proteomes" id="UP001177140">
    <property type="component" value="Unassembled WGS sequence"/>
</dbReference>
<evidence type="ECO:0000313" key="8">
    <source>
        <dbReference type="Proteomes" id="UP001177140"/>
    </source>
</evidence>
<evidence type="ECO:0000256" key="1">
    <source>
        <dbReference type="ARBA" id="ARBA00004613"/>
    </source>
</evidence>
<comment type="caution">
    <text evidence="7">The sequence shown here is derived from an EMBL/GenBank/DDBJ whole genome shotgun (WGS) entry which is preliminary data.</text>
</comment>
<dbReference type="PANTHER" id="PTHR13234:SF8">
    <property type="entry name" value="GAMMA-INTERFERON-INDUCIBLE LYSOSOMAL THIOL REDUCTASE"/>
    <property type="match status" value="1"/>
</dbReference>
<organism evidence="7 8">
    <name type="scientific">Papaver nudicaule</name>
    <name type="common">Iceland poppy</name>
    <dbReference type="NCBI Taxonomy" id="74823"/>
    <lineage>
        <taxon>Eukaryota</taxon>
        <taxon>Viridiplantae</taxon>
        <taxon>Streptophyta</taxon>
        <taxon>Embryophyta</taxon>
        <taxon>Tracheophyta</taxon>
        <taxon>Spermatophyta</taxon>
        <taxon>Magnoliopsida</taxon>
        <taxon>Ranunculales</taxon>
        <taxon>Papaveraceae</taxon>
        <taxon>Papaveroideae</taxon>
        <taxon>Papaver</taxon>
    </lineage>
</organism>